<dbReference type="AlphaFoldDB" id="A0A3M8AZB1"/>
<feature type="transmembrane region" description="Helical" evidence="2">
    <location>
        <begin position="381"/>
        <end position="402"/>
    </location>
</feature>
<name>A0A3M8AZB1_9BACL</name>
<feature type="transmembrane region" description="Helical" evidence="2">
    <location>
        <begin position="314"/>
        <end position="332"/>
    </location>
</feature>
<feature type="region of interest" description="Disordered" evidence="1">
    <location>
        <begin position="762"/>
        <end position="783"/>
    </location>
</feature>
<keyword evidence="4" id="KW-1185">Reference proteome</keyword>
<organism evidence="3 4">
    <name type="scientific">Brevibacillus gelatini</name>
    <dbReference type="NCBI Taxonomy" id="1655277"/>
    <lineage>
        <taxon>Bacteria</taxon>
        <taxon>Bacillati</taxon>
        <taxon>Bacillota</taxon>
        <taxon>Bacilli</taxon>
        <taxon>Bacillales</taxon>
        <taxon>Paenibacillaceae</taxon>
        <taxon>Brevibacillus</taxon>
    </lineage>
</organism>
<evidence type="ECO:0000256" key="1">
    <source>
        <dbReference type="SAM" id="MobiDB-lite"/>
    </source>
</evidence>
<evidence type="ECO:0000313" key="4">
    <source>
        <dbReference type="Proteomes" id="UP000268829"/>
    </source>
</evidence>
<evidence type="ECO:0000313" key="3">
    <source>
        <dbReference type="EMBL" id="RNB56546.1"/>
    </source>
</evidence>
<keyword evidence="2" id="KW-0472">Membrane</keyword>
<feature type="transmembrane region" description="Helical" evidence="2">
    <location>
        <begin position="165"/>
        <end position="190"/>
    </location>
</feature>
<feature type="transmembrane region" description="Helical" evidence="2">
    <location>
        <begin position="344"/>
        <end position="361"/>
    </location>
</feature>
<feature type="transmembrane region" description="Helical" evidence="2">
    <location>
        <begin position="272"/>
        <end position="294"/>
    </location>
</feature>
<keyword evidence="2" id="KW-0812">Transmembrane</keyword>
<feature type="transmembrane region" description="Helical" evidence="2">
    <location>
        <begin position="202"/>
        <end position="221"/>
    </location>
</feature>
<feature type="transmembrane region" description="Helical" evidence="2">
    <location>
        <begin position="12"/>
        <end position="32"/>
    </location>
</feature>
<dbReference type="Proteomes" id="UP000268829">
    <property type="component" value="Unassembled WGS sequence"/>
</dbReference>
<reference evidence="3 4" key="1">
    <citation type="submission" date="2018-10" db="EMBL/GenBank/DDBJ databases">
        <title>Phylogenomics of Brevibacillus.</title>
        <authorList>
            <person name="Dunlap C."/>
        </authorList>
    </citation>
    <scope>NUCLEOTIDE SEQUENCE [LARGE SCALE GENOMIC DNA]</scope>
    <source>
        <strain evidence="3 4">DSM 100115</strain>
    </source>
</reference>
<evidence type="ECO:0000256" key="2">
    <source>
        <dbReference type="SAM" id="Phobius"/>
    </source>
</evidence>
<dbReference type="EMBL" id="RHHS01000028">
    <property type="protein sequence ID" value="RNB56546.1"/>
    <property type="molecule type" value="Genomic_DNA"/>
</dbReference>
<feature type="compositionally biased region" description="Polar residues" evidence="1">
    <location>
        <begin position="762"/>
        <end position="776"/>
    </location>
</feature>
<keyword evidence="2" id="KW-1133">Transmembrane helix</keyword>
<proteinExistence type="predicted"/>
<comment type="caution">
    <text evidence="3">The sequence shown here is derived from an EMBL/GenBank/DDBJ whole genome shotgun (WGS) entry which is preliminary data.</text>
</comment>
<sequence>MGGEQTLWRRVVILTVAIVMLTGVGLTTFGVYKADAGKGGAVGSWIGNLFKDGWFGKISDKATKVGEKAKKVYDKAKWGAILTGIGVSAYDIAFNDANFLGSSVGFVVQKVAAWLELLIPPPERQIFNFEIVKSEDGTEEVRFKDKDRFAYYRFNESTWQIIKYIYYYMMGIFWAGAVIIVGYQANYLMFPSGVQDRITARSIISTMVLSALAILFIPFLVGIYSDIAMLFVALFANLVDPEIVVQGLLNYSIEDKLTEALLKLISLAQHGMIFFIYFMQKIVIMGLLVLFPIIAMLQNFPSKRHLFGLWNREMLTNLFTQPVHALLYCFAFNLMQDAPDVEKIAYSVVLLLAIIPAGAFVREVFQGGGFAQEGAGWMRKMAYLTLSGLGIAGVMNTGKLAMQSFHGMRDAYQQSGLAQPGESLRQSIGNTLRRGFQFSAGAFGGLAGMALAGAPGMLAGTKVGTRLSGYAANQITAAASSPEVRKGLHSVASRLPFLDRDYHRQKAAAYQQMMELPQKWAEARQREEEAAFALRQVDSQISPVFAAKQDHMQAKRNLDALYQQMEPEERVKARNLLQQHEGAYHRSRTQLIHANQTVQDAKQTYERALADYQAIKPNTPEKNMARQQVEQAYKQLQQTKRAVNTVYRSEDVQSIMKAGYRPGSSLAQYLEAGYQVNQAAQRVQRAESHAGARYEELERTYQGAAENYQQALAGRMNAEGQKMHLEKVTGKLIPLTSSGPSVPVRKYRIEPVFTPAPQQTALRPVSQGKSSLQHSSGEAFRQPYRQTSVNVEPAWFADPVTEKQAYTLEKLGVPASTVKNKGEAHLIISSFRKGEEGLELQRRFRKE</sequence>
<protein>
    <submittedName>
        <fullName evidence="3">Uncharacterized protein</fullName>
    </submittedName>
</protein>
<accession>A0A3M8AZB1</accession>
<feature type="transmembrane region" description="Helical" evidence="2">
    <location>
        <begin position="435"/>
        <end position="458"/>
    </location>
</feature>
<gene>
    <name evidence="3" type="ORF">EDM57_12120</name>
</gene>